<proteinExistence type="predicted"/>
<dbReference type="InterPro" id="IPR027385">
    <property type="entry name" value="Beta-barrel_OMP"/>
</dbReference>
<evidence type="ECO:0000313" key="4">
    <source>
        <dbReference type="EMBL" id="NYF79574.1"/>
    </source>
</evidence>
<dbReference type="RefSeq" id="WP_179490334.1">
    <property type="nucleotide sequence ID" value="NZ_JACCCW010000002.1"/>
</dbReference>
<dbReference type="Proteomes" id="UP000589520">
    <property type="component" value="Unassembled WGS sequence"/>
</dbReference>
<reference evidence="4 5" key="1">
    <citation type="submission" date="2020-07" db="EMBL/GenBank/DDBJ databases">
        <title>Genomic Encyclopedia of Type Strains, Phase IV (KMG-V): Genome sequencing to study the core and pangenomes of soil and plant-associated prokaryotes.</title>
        <authorList>
            <person name="Whitman W."/>
        </authorList>
    </citation>
    <scope>NUCLEOTIDE SEQUENCE [LARGE SCALE GENOMIC DNA]</scope>
    <source>
        <strain evidence="4 5">X4EP2</strain>
    </source>
</reference>
<comment type="caution">
    <text evidence="4">The sequence shown here is derived from an EMBL/GenBank/DDBJ whole genome shotgun (WGS) entry which is preliminary data.</text>
</comment>
<organism evidence="4 5">
    <name type="scientific">Granulicella arctica</name>
    <dbReference type="NCBI Taxonomy" id="940613"/>
    <lineage>
        <taxon>Bacteria</taxon>
        <taxon>Pseudomonadati</taxon>
        <taxon>Acidobacteriota</taxon>
        <taxon>Terriglobia</taxon>
        <taxon>Terriglobales</taxon>
        <taxon>Acidobacteriaceae</taxon>
        <taxon>Granulicella</taxon>
    </lineage>
</organism>
<evidence type="ECO:0000313" key="5">
    <source>
        <dbReference type="Proteomes" id="UP000589520"/>
    </source>
</evidence>
<dbReference type="InterPro" id="IPR011250">
    <property type="entry name" value="OMP/PagP_B-barrel"/>
</dbReference>
<dbReference type="SUPFAM" id="SSF56925">
    <property type="entry name" value="OMPA-like"/>
    <property type="match status" value="1"/>
</dbReference>
<dbReference type="AlphaFoldDB" id="A0A7Y9PGZ7"/>
<dbReference type="EMBL" id="JACCCW010000002">
    <property type="protein sequence ID" value="NYF79574.1"/>
    <property type="molecule type" value="Genomic_DNA"/>
</dbReference>
<evidence type="ECO:0000256" key="2">
    <source>
        <dbReference type="SAM" id="SignalP"/>
    </source>
</evidence>
<protein>
    <submittedName>
        <fullName evidence="4">Peptidoglycan-associated lipoprotein</fullName>
    </submittedName>
</protein>
<feature type="chain" id="PRO_5031525863" evidence="2">
    <location>
        <begin position="22"/>
        <end position="191"/>
    </location>
</feature>
<dbReference type="Gene3D" id="2.40.160.20">
    <property type="match status" value="1"/>
</dbReference>
<evidence type="ECO:0000256" key="1">
    <source>
        <dbReference type="ARBA" id="ARBA00022729"/>
    </source>
</evidence>
<accession>A0A7Y9PGZ7</accession>
<feature type="domain" description="Outer membrane protein beta-barrel" evidence="3">
    <location>
        <begin position="8"/>
        <end position="188"/>
    </location>
</feature>
<keyword evidence="5" id="KW-1185">Reference proteome</keyword>
<evidence type="ECO:0000259" key="3">
    <source>
        <dbReference type="Pfam" id="PF13505"/>
    </source>
</evidence>
<keyword evidence="1 2" id="KW-0732">Signal</keyword>
<name>A0A7Y9PGZ7_9BACT</name>
<sequence>MTMRSLLALLLLSIASVNLMAQTQPSNEIALDYTYLHTNAPPGGCGCFSMNGGSGSYAYHLGPQFATVIEVGAVHAAKVDASGLDLTLTSYLAGPRFYYRRPYARFVPYGQVLLGAVRATGGLAPANSGGASSSTVFGSALGGGVEFNISRTITLRVAQVDYFVTTFYNKVDDHQNNLRISTGAAYHFGKR</sequence>
<dbReference type="Pfam" id="PF13505">
    <property type="entry name" value="OMP_b-brl"/>
    <property type="match status" value="1"/>
</dbReference>
<gene>
    <name evidence="4" type="ORF">HDF17_001894</name>
</gene>
<keyword evidence="4" id="KW-0449">Lipoprotein</keyword>
<feature type="signal peptide" evidence="2">
    <location>
        <begin position="1"/>
        <end position="21"/>
    </location>
</feature>